<keyword evidence="4" id="KW-1185">Reference proteome</keyword>
<evidence type="ECO:0000313" key="3">
    <source>
        <dbReference type="EMBL" id="MBV4358664.1"/>
    </source>
</evidence>
<dbReference type="Proteomes" id="UP000812270">
    <property type="component" value="Unassembled WGS sequence"/>
</dbReference>
<sequence length="380" mass="42173">MKSLFNTTIFLSTLIMLFGLQACDKKDNFNTNVTAVKMFFSPEDNATVDLTKTSSALFEWGQASAEDGGPVLYTISFVKEGGDFAKPLYTMTSDGNGLYNRATLNKETLNKVAKLAGLQPLESGKFLWTIYSTKGINAVKAAETRTVTIKRPLGIDNPPAEVYITGSATEGGTDVSKAIKLKLTGSGTYEIYTSLKPGTYHFVDNITSSAPNKYYIDGNTIREGEGETTVSGADTKVYRMNLDFSTIAAKFMQIKGLGLWFAPNNTIQFDLPYDKNGTWSAKNKLITFKQESWGGDERYKFRMQVNDGTADSYEWWGSKNADNSRPSSSTDPSFWYLFPVNSSQWDNCFKFTGAADTKNCDINMYFSPDKANYTHEVIVK</sequence>
<proteinExistence type="predicted"/>
<protein>
    <submittedName>
        <fullName evidence="3">SusE domain-containing protein</fullName>
    </submittedName>
</protein>
<dbReference type="PROSITE" id="PS51257">
    <property type="entry name" value="PROKAR_LIPOPROTEIN"/>
    <property type="match status" value="1"/>
</dbReference>
<gene>
    <name evidence="3" type="ORF">KTO63_15980</name>
</gene>
<dbReference type="EMBL" id="JAHSPG010000012">
    <property type="protein sequence ID" value="MBV4358664.1"/>
    <property type="molecule type" value="Genomic_DNA"/>
</dbReference>
<evidence type="ECO:0000259" key="2">
    <source>
        <dbReference type="Pfam" id="PF14292"/>
    </source>
</evidence>
<name>A0A9E2SCM5_9BACT</name>
<dbReference type="InterPro" id="IPR025970">
    <property type="entry name" value="SusE"/>
</dbReference>
<reference evidence="3" key="1">
    <citation type="submission" date="2021-06" db="EMBL/GenBank/DDBJ databases">
        <authorList>
            <person name="Huq M.A."/>
        </authorList>
    </citation>
    <scope>NUCLEOTIDE SEQUENCE</scope>
    <source>
        <strain evidence="3">MAH-26</strain>
    </source>
</reference>
<accession>A0A9E2SCM5</accession>
<feature type="chain" id="PRO_5039425461" evidence="1">
    <location>
        <begin position="23"/>
        <end position="380"/>
    </location>
</feature>
<comment type="caution">
    <text evidence="3">The sequence shown here is derived from an EMBL/GenBank/DDBJ whole genome shotgun (WGS) entry which is preliminary data.</text>
</comment>
<feature type="domain" description="SusE outer membrane protein" evidence="2">
    <location>
        <begin position="28"/>
        <end position="130"/>
    </location>
</feature>
<feature type="signal peptide" evidence="1">
    <location>
        <begin position="1"/>
        <end position="22"/>
    </location>
</feature>
<dbReference type="RefSeq" id="WP_217792372.1">
    <property type="nucleotide sequence ID" value="NZ_JAHSPG010000012.1"/>
</dbReference>
<dbReference type="AlphaFoldDB" id="A0A9E2SCM5"/>
<evidence type="ECO:0000256" key="1">
    <source>
        <dbReference type="SAM" id="SignalP"/>
    </source>
</evidence>
<evidence type="ECO:0000313" key="4">
    <source>
        <dbReference type="Proteomes" id="UP000812270"/>
    </source>
</evidence>
<organism evidence="3 4">
    <name type="scientific">Pinibacter aurantiacus</name>
    <dbReference type="NCBI Taxonomy" id="2851599"/>
    <lineage>
        <taxon>Bacteria</taxon>
        <taxon>Pseudomonadati</taxon>
        <taxon>Bacteroidota</taxon>
        <taxon>Chitinophagia</taxon>
        <taxon>Chitinophagales</taxon>
        <taxon>Chitinophagaceae</taxon>
        <taxon>Pinibacter</taxon>
    </lineage>
</organism>
<dbReference type="Pfam" id="PF14292">
    <property type="entry name" value="SusE"/>
    <property type="match status" value="1"/>
</dbReference>
<keyword evidence="1" id="KW-0732">Signal</keyword>